<evidence type="ECO:0000313" key="4">
    <source>
        <dbReference type="Proteomes" id="UP000523196"/>
    </source>
</evidence>
<feature type="region of interest" description="Disordered" evidence="1">
    <location>
        <begin position="463"/>
        <end position="488"/>
    </location>
</feature>
<gene>
    <name evidence="3" type="ORF">H4F98_07315</name>
</gene>
<dbReference type="EMBL" id="JACHTF010000006">
    <property type="protein sequence ID" value="MBB1060382.1"/>
    <property type="molecule type" value="Genomic_DNA"/>
</dbReference>
<sequence length="579" mass="62371">MKIVQLTQGTPEWHAHRAQHYNASDAPAMLGCSPYKSRQDLLREVATGIVPEVDAATQKRFDDGHRFEAWARTLAEEIIGEELFPCVGVADGGIYSASFDGLTLLEDTAWEHKSLNNELRAAMVDGCTGADLPKLYRVQMEQQALVSGAERVLFMASKWDAAGDLIEERHCWYTPDPELRAEIIAGWEQFDLDVDSYQTEPAAAPEAVGRAPDQLPALHIEVTGMVTASNLHQWKDAAIAVFQGISTDLTTDQDFADAEKTVKWCGEIEDQLKAAKQHALGQTASIDELFRTIDAISAEARAKRLELDKLVKSRKEAVRTEILTAGREAVRAHVDQINSSLGQHAIPLPATLTADLAAAIKGKKSFTSMRDAVDATVANAKIASSQTAERVRANVAILAKHDDHASLFADRILLCASKSPEDLGNLVAARIADFEAREAKRLEEERERIRKEEAERLEREQLEAAQAREAEKAPPTPPADAEASAAAEPVATARSTVASVASAGAAPTPAGARIKLGDLNELIAPISITAQGLASIGFKPVGSERAAKLYALADLPAICTKLGQIVEAAPARAAQKKAA</sequence>
<feature type="domain" description="YqaJ viral recombinase" evidence="2">
    <location>
        <begin position="12"/>
        <end position="150"/>
    </location>
</feature>
<proteinExistence type="predicted"/>
<comment type="caution">
    <text evidence="3">The sequence shown here is derived from an EMBL/GenBank/DDBJ whole genome shotgun (WGS) entry which is preliminary data.</text>
</comment>
<feature type="compositionally biased region" description="Low complexity" evidence="1">
    <location>
        <begin position="479"/>
        <end position="488"/>
    </location>
</feature>
<dbReference type="InterPro" id="IPR011335">
    <property type="entry name" value="Restrct_endonuc-II-like"/>
</dbReference>
<dbReference type="InterPro" id="IPR011604">
    <property type="entry name" value="PDDEXK-like_dom_sf"/>
</dbReference>
<reference evidence="3 4" key="1">
    <citation type="submission" date="2020-08" db="EMBL/GenBank/DDBJ databases">
        <authorList>
            <person name="Xu S."/>
            <person name="Li A."/>
        </authorList>
    </citation>
    <scope>NUCLEOTIDE SEQUENCE [LARGE SCALE GENOMIC DNA]</scope>
    <source>
        <strain evidence="3 4">119BY6-57</strain>
    </source>
</reference>
<dbReference type="RefSeq" id="WP_182686293.1">
    <property type="nucleotide sequence ID" value="NZ_JACHTF010000006.1"/>
</dbReference>
<accession>A0A7W3TL68</accession>
<dbReference type="Proteomes" id="UP000523196">
    <property type="component" value="Unassembled WGS sequence"/>
</dbReference>
<dbReference type="Gene3D" id="3.90.320.10">
    <property type="match status" value="1"/>
</dbReference>
<organism evidence="3 4">
    <name type="scientific">Marilutibacter spongiae</name>
    <dbReference type="NCBI Taxonomy" id="2025720"/>
    <lineage>
        <taxon>Bacteria</taxon>
        <taxon>Pseudomonadati</taxon>
        <taxon>Pseudomonadota</taxon>
        <taxon>Gammaproteobacteria</taxon>
        <taxon>Lysobacterales</taxon>
        <taxon>Lysobacteraceae</taxon>
        <taxon>Marilutibacter</taxon>
    </lineage>
</organism>
<dbReference type="NCBIfam" id="TIGR03033">
    <property type="entry name" value="phage_rel_nuc"/>
    <property type="match status" value="1"/>
</dbReference>
<evidence type="ECO:0000259" key="2">
    <source>
        <dbReference type="Pfam" id="PF09588"/>
    </source>
</evidence>
<name>A0A7W3TL68_9GAMM</name>
<dbReference type="InterPro" id="IPR019080">
    <property type="entry name" value="YqaJ_viral_recombinase"/>
</dbReference>
<keyword evidence="4" id="KW-1185">Reference proteome</keyword>
<dbReference type="InterPro" id="IPR016889">
    <property type="entry name" value="UCP028503"/>
</dbReference>
<dbReference type="Pfam" id="PF09588">
    <property type="entry name" value="YqaJ"/>
    <property type="match status" value="1"/>
</dbReference>
<feature type="compositionally biased region" description="Basic and acidic residues" evidence="1">
    <location>
        <begin position="463"/>
        <end position="472"/>
    </location>
</feature>
<dbReference type="AlphaFoldDB" id="A0A7W3TL68"/>
<evidence type="ECO:0000256" key="1">
    <source>
        <dbReference type="SAM" id="MobiDB-lite"/>
    </source>
</evidence>
<dbReference type="PIRSF" id="PIRSF028503">
    <property type="entry name" value="UCP028503"/>
    <property type="match status" value="1"/>
</dbReference>
<evidence type="ECO:0000313" key="3">
    <source>
        <dbReference type="EMBL" id="MBB1060382.1"/>
    </source>
</evidence>
<dbReference type="SUPFAM" id="SSF52980">
    <property type="entry name" value="Restriction endonuclease-like"/>
    <property type="match status" value="1"/>
</dbReference>
<protein>
    <submittedName>
        <fullName evidence="3">YqaJ viral recombinase family protein</fullName>
    </submittedName>
</protein>
<dbReference type="InterPro" id="IPR017482">
    <property type="entry name" value="Lambda-type_endonuclease"/>
</dbReference>